<dbReference type="InterPro" id="IPR036102">
    <property type="entry name" value="OsmC/Ohrsf"/>
</dbReference>
<dbReference type="AlphaFoldDB" id="A0A6J4KVH3"/>
<sequence>MTSEHSYATCVRWTGNRGTGTSSYRDYGREHEVSAGERPVLLGSSDPAFRGDASRWSPEDLLVVALSQCHMLAYLHLCAVNGVVVQSYTDEATGTMRTHDGTGEFTEVTLHPRVVVAEASMSERAQRLHDDAHAACFIARSVSFPVRHDPHIAHP</sequence>
<dbReference type="InterPro" id="IPR015946">
    <property type="entry name" value="KH_dom-like_a/b"/>
</dbReference>
<dbReference type="PANTHER" id="PTHR42830">
    <property type="entry name" value="OSMOTICALLY INDUCIBLE FAMILY PROTEIN"/>
    <property type="match status" value="1"/>
</dbReference>
<dbReference type="InterPro" id="IPR052707">
    <property type="entry name" value="OsmC_Ohr_Peroxiredoxin"/>
</dbReference>
<dbReference type="Pfam" id="PF02566">
    <property type="entry name" value="OsmC"/>
    <property type="match status" value="1"/>
</dbReference>
<protein>
    <submittedName>
        <fullName evidence="1">OsmC/Ohr family protein</fullName>
    </submittedName>
</protein>
<accession>A0A6J4KVH3</accession>
<reference evidence="1" key="1">
    <citation type="submission" date="2020-02" db="EMBL/GenBank/DDBJ databases">
        <authorList>
            <person name="Meier V. D."/>
        </authorList>
    </citation>
    <scope>NUCLEOTIDE SEQUENCE</scope>
    <source>
        <strain evidence="1">AVDCRST_MAG46</strain>
    </source>
</reference>
<gene>
    <name evidence="1" type="ORF">AVDCRST_MAG46-452</name>
</gene>
<evidence type="ECO:0000313" key="1">
    <source>
        <dbReference type="EMBL" id="CAA9315241.1"/>
    </source>
</evidence>
<dbReference type="PANTHER" id="PTHR42830:SF2">
    <property type="entry name" value="OSMC_OHR FAMILY PROTEIN"/>
    <property type="match status" value="1"/>
</dbReference>
<dbReference type="SUPFAM" id="SSF82784">
    <property type="entry name" value="OsmC-like"/>
    <property type="match status" value="1"/>
</dbReference>
<dbReference type="InterPro" id="IPR003718">
    <property type="entry name" value="OsmC/Ohr_fam"/>
</dbReference>
<proteinExistence type="predicted"/>
<dbReference type="Gene3D" id="3.30.300.20">
    <property type="match status" value="1"/>
</dbReference>
<organism evidence="1">
    <name type="scientific">uncultured Nocardioidaceae bacterium</name>
    <dbReference type="NCBI Taxonomy" id="253824"/>
    <lineage>
        <taxon>Bacteria</taxon>
        <taxon>Bacillati</taxon>
        <taxon>Actinomycetota</taxon>
        <taxon>Actinomycetes</taxon>
        <taxon>Propionibacteriales</taxon>
        <taxon>Nocardioidaceae</taxon>
        <taxon>environmental samples</taxon>
    </lineage>
</organism>
<dbReference type="EMBL" id="CADCUD010000037">
    <property type="protein sequence ID" value="CAA9315241.1"/>
    <property type="molecule type" value="Genomic_DNA"/>
</dbReference>
<name>A0A6J4KVH3_9ACTN</name>